<protein>
    <recommendedName>
        <fullName evidence="7">DEAD/DEAH box helicase</fullName>
    </recommendedName>
</protein>
<feature type="domain" description="Helicase C-terminal" evidence="4">
    <location>
        <begin position="576"/>
        <end position="681"/>
    </location>
</feature>
<dbReference type="Proteomes" id="UP000518288">
    <property type="component" value="Unassembled WGS sequence"/>
</dbReference>
<name>A0A7Y9QW77_9BURK</name>
<comment type="caution">
    <text evidence="5">The sequence shown here is derived from an EMBL/GenBank/DDBJ whole genome shotgun (WGS) entry which is preliminary data.</text>
</comment>
<dbReference type="Pfam" id="PF00176">
    <property type="entry name" value="SNF2-rel_dom"/>
    <property type="match status" value="1"/>
</dbReference>
<dbReference type="GO" id="GO:0016787">
    <property type="term" value="F:hydrolase activity"/>
    <property type="evidence" value="ECO:0007669"/>
    <property type="project" value="UniProtKB-KW"/>
</dbReference>
<evidence type="ECO:0000313" key="6">
    <source>
        <dbReference type="Proteomes" id="UP000518288"/>
    </source>
</evidence>
<feature type="region of interest" description="Disordered" evidence="2">
    <location>
        <begin position="159"/>
        <end position="200"/>
    </location>
</feature>
<dbReference type="InterPro" id="IPR049730">
    <property type="entry name" value="SNF2/RAD54-like_C"/>
</dbReference>
<keyword evidence="6" id="KW-1185">Reference proteome</keyword>
<evidence type="ECO:0000259" key="4">
    <source>
        <dbReference type="Pfam" id="PF00271"/>
    </source>
</evidence>
<dbReference type="Gene3D" id="3.40.50.10810">
    <property type="entry name" value="Tandem AAA-ATPase domain"/>
    <property type="match status" value="1"/>
</dbReference>
<dbReference type="PANTHER" id="PTHR45766:SF6">
    <property type="entry name" value="SWI_SNF-RELATED MATRIX-ASSOCIATED ACTIN-DEPENDENT REGULATOR OF CHROMATIN SUBFAMILY A-LIKE PROTEIN 1"/>
    <property type="match status" value="1"/>
</dbReference>
<feature type="region of interest" description="Disordered" evidence="2">
    <location>
        <begin position="85"/>
        <end position="141"/>
    </location>
</feature>
<keyword evidence="1" id="KW-0378">Hydrolase</keyword>
<gene>
    <name evidence="5" type="ORF">BDD16_001599</name>
</gene>
<accession>A0A7Y9QW77</accession>
<evidence type="ECO:0008006" key="7">
    <source>
        <dbReference type="Google" id="ProtNLM"/>
    </source>
</evidence>
<dbReference type="RefSeq" id="WP_179633486.1">
    <property type="nucleotide sequence ID" value="NZ_JACCFH010000001.1"/>
</dbReference>
<dbReference type="InterPro" id="IPR000330">
    <property type="entry name" value="SNF2_N"/>
</dbReference>
<feature type="compositionally biased region" description="Basic residues" evidence="2">
    <location>
        <begin position="48"/>
        <end position="57"/>
    </location>
</feature>
<dbReference type="InterPro" id="IPR001650">
    <property type="entry name" value="Helicase_C-like"/>
</dbReference>
<dbReference type="PANTHER" id="PTHR45766">
    <property type="entry name" value="DNA ANNEALING HELICASE AND ENDONUCLEASE ZRANB3 FAMILY MEMBER"/>
    <property type="match status" value="1"/>
</dbReference>
<organism evidence="5 6">
    <name type="scientific">Sphaerotilus montanus</name>
    <dbReference type="NCBI Taxonomy" id="522889"/>
    <lineage>
        <taxon>Bacteria</taxon>
        <taxon>Pseudomonadati</taxon>
        <taxon>Pseudomonadota</taxon>
        <taxon>Betaproteobacteria</taxon>
        <taxon>Burkholderiales</taxon>
        <taxon>Sphaerotilaceae</taxon>
        <taxon>Sphaerotilus</taxon>
    </lineage>
</organism>
<dbReference type="Gene3D" id="3.40.50.300">
    <property type="entry name" value="P-loop containing nucleotide triphosphate hydrolases"/>
    <property type="match status" value="1"/>
</dbReference>
<evidence type="ECO:0000256" key="2">
    <source>
        <dbReference type="SAM" id="MobiDB-lite"/>
    </source>
</evidence>
<dbReference type="SUPFAM" id="SSF52540">
    <property type="entry name" value="P-loop containing nucleoside triphosphate hydrolases"/>
    <property type="match status" value="2"/>
</dbReference>
<dbReference type="Pfam" id="PF00271">
    <property type="entry name" value="Helicase_C"/>
    <property type="match status" value="1"/>
</dbReference>
<reference evidence="5 6" key="1">
    <citation type="submission" date="2020-07" db="EMBL/GenBank/DDBJ databases">
        <title>Genomic Encyclopedia of Archaeal and Bacterial Type Strains, Phase II (KMG-II): from individual species to whole genera.</title>
        <authorList>
            <person name="Goeker M."/>
        </authorList>
    </citation>
    <scope>NUCLEOTIDE SEQUENCE [LARGE SCALE GENOMIC DNA]</scope>
    <source>
        <strain evidence="5 6">DSM 21226</strain>
    </source>
</reference>
<feature type="compositionally biased region" description="Pro residues" evidence="2">
    <location>
        <begin position="159"/>
        <end position="178"/>
    </location>
</feature>
<dbReference type="InterPro" id="IPR027417">
    <property type="entry name" value="P-loop_NTPase"/>
</dbReference>
<dbReference type="EMBL" id="JACCFH010000001">
    <property type="protein sequence ID" value="NYG32613.1"/>
    <property type="molecule type" value="Genomic_DNA"/>
</dbReference>
<dbReference type="CDD" id="cd18793">
    <property type="entry name" value="SF2_C_SNF"/>
    <property type="match status" value="1"/>
</dbReference>
<evidence type="ECO:0000259" key="3">
    <source>
        <dbReference type="Pfam" id="PF00176"/>
    </source>
</evidence>
<feature type="compositionally biased region" description="Low complexity" evidence="2">
    <location>
        <begin position="85"/>
        <end position="101"/>
    </location>
</feature>
<dbReference type="GO" id="GO:0031297">
    <property type="term" value="P:replication fork processing"/>
    <property type="evidence" value="ECO:0007669"/>
    <property type="project" value="TreeGrafter"/>
</dbReference>
<proteinExistence type="predicted"/>
<dbReference type="InterPro" id="IPR038718">
    <property type="entry name" value="SNF2-like_sf"/>
</dbReference>
<dbReference type="GO" id="GO:0006281">
    <property type="term" value="P:DNA repair"/>
    <property type="evidence" value="ECO:0007669"/>
    <property type="project" value="TreeGrafter"/>
</dbReference>
<evidence type="ECO:0000256" key="1">
    <source>
        <dbReference type="ARBA" id="ARBA00022801"/>
    </source>
</evidence>
<dbReference type="GO" id="GO:0004386">
    <property type="term" value="F:helicase activity"/>
    <property type="evidence" value="ECO:0007669"/>
    <property type="project" value="UniProtKB-KW"/>
</dbReference>
<evidence type="ECO:0000313" key="5">
    <source>
        <dbReference type="EMBL" id="NYG32613.1"/>
    </source>
</evidence>
<feature type="compositionally biased region" description="Basic residues" evidence="2">
    <location>
        <begin position="102"/>
        <end position="113"/>
    </location>
</feature>
<sequence length="752" mass="79628">MASTSSPRKTPSARKRAAPRPTASDLAEAPVTALPDTATEPPPAAAPARKRAPRKTPVRAAAQTPETDVPPVVVVAAPVEPVEVAAPAPAPAEPAVAAPARKTARRTPARKKAAAPVVQTEAEAAAPAPAQDAAPASGPVAAPVSALEPLAEPAPEIEPAPVAAPAPVPEPAPVPAAEPLPAVETPAPPPPDLRPPHSSVTLLPGVRQQLHWVAGRGCPPDLDAAAQALGMPTDAAPLVNDLALVDLVRLARERRHTLQVDEAVWDWLAQARDMRSRVAHLERGHPAGPLSPALAALVTGTLRPYQAEGALYAACAGRSLLADDAGLGKTVQAIAALRLIGQSFGAARALVLCPPERLAHWREQWQQWTGTAAVTLDTLSATDTDTDTDAPITAVIADLGSLAGDLDRLRAFDADVVVIDESVDASASPWASPDSAARLQGLAGTPWALVLARAPLESRPDAWQAMLDWIDGSRFGAVAALQGGHIDALAPWMLRRSRTFVLRQLPETVEQTTRVTLPPEQRTTHDTLLGQVRRSVQRWQRSQFLGSSEQRQLLHTLHTLRQCGQDGKIDAALQAIDTALCTPETKVVVFSQWPGALDALDTALQARGTTVRRLGPELVGDARRALIGEFQQAPELRVLLCNDDDRGGQLGLRHAATAIVHLDRPWNPALLVQRLSRVHRTDRVRLVAVHHVLVDDSIESRLVHAQQDDAGHARFVGLVEGPNADVFLEGPRLARFMGALAALVDPAVLKPD</sequence>
<dbReference type="GO" id="GO:0005524">
    <property type="term" value="F:ATP binding"/>
    <property type="evidence" value="ECO:0007669"/>
    <property type="project" value="InterPro"/>
</dbReference>
<feature type="region of interest" description="Disordered" evidence="2">
    <location>
        <begin position="1"/>
        <end position="72"/>
    </location>
</feature>
<feature type="compositionally biased region" description="Low complexity" evidence="2">
    <location>
        <begin position="114"/>
        <end position="141"/>
    </location>
</feature>
<feature type="domain" description="SNF2 N-terminal" evidence="3">
    <location>
        <begin position="318"/>
        <end position="421"/>
    </location>
</feature>
<dbReference type="AlphaFoldDB" id="A0A7Y9QW77"/>